<evidence type="ECO:0000256" key="6">
    <source>
        <dbReference type="ARBA" id="ARBA00023136"/>
    </source>
</evidence>
<organism evidence="9 10">
    <name type="scientific">Candidatus Aphodenecus pullistercoris</name>
    <dbReference type="NCBI Taxonomy" id="2840669"/>
    <lineage>
        <taxon>Bacteria</taxon>
        <taxon>Pseudomonadati</taxon>
        <taxon>Spirochaetota</taxon>
        <taxon>Spirochaetia</taxon>
        <taxon>Spirochaetales</taxon>
        <taxon>Candidatus Aphodenecus</taxon>
    </lineage>
</organism>
<keyword evidence="5 7" id="KW-1133">Transmembrane helix</keyword>
<dbReference type="CDD" id="cd06261">
    <property type="entry name" value="TM_PBP2"/>
    <property type="match status" value="1"/>
</dbReference>
<feature type="transmembrane region" description="Helical" evidence="7">
    <location>
        <begin position="205"/>
        <end position="227"/>
    </location>
</feature>
<proteinExistence type="predicted"/>
<keyword evidence="2" id="KW-0813">Transport</keyword>
<dbReference type="InterPro" id="IPR035906">
    <property type="entry name" value="MetI-like_sf"/>
</dbReference>
<evidence type="ECO:0000256" key="4">
    <source>
        <dbReference type="ARBA" id="ARBA00022692"/>
    </source>
</evidence>
<dbReference type="PROSITE" id="PS50928">
    <property type="entry name" value="ABC_TM1"/>
    <property type="match status" value="1"/>
</dbReference>
<evidence type="ECO:0000256" key="3">
    <source>
        <dbReference type="ARBA" id="ARBA00022475"/>
    </source>
</evidence>
<keyword evidence="3" id="KW-1003">Cell membrane</keyword>
<sequence length="312" mass="34386">MAVASELKLVQQQLKPSMHNKAVRPTKADKVFQICVDVFMVVMLVIILIPLWSTVTLSFRPNTYIGTYLEGMFLSPWGYSFDAYKALLGNNGFVMAFSNSIKILVGGVVCALLLTIPLAYVMSVKTLPGRKALTTLILIPYIFDVGMIPAYLLVQNIGLMDHLAAVFLPGAISTYNVIIMRQFFDGIPAELKESARIDGCSEVQILMRIVMPLSKAIVMTIGLYYGVSFWNNFFNAMLYIQDSNLNPLPILLRNILMAAGMNEYVEVSAFGNAPIEAIKAASVFMSAIPMVIAYPFIQKYFTKGTMAGAVKG</sequence>
<evidence type="ECO:0000256" key="5">
    <source>
        <dbReference type="ARBA" id="ARBA00022989"/>
    </source>
</evidence>
<feature type="transmembrane region" description="Helical" evidence="7">
    <location>
        <begin position="31"/>
        <end position="52"/>
    </location>
</feature>
<comment type="subcellular location">
    <subcellularLocation>
        <location evidence="1">Cell membrane</location>
        <topology evidence="1">Multi-pass membrane protein</topology>
    </subcellularLocation>
</comment>
<evidence type="ECO:0000313" key="10">
    <source>
        <dbReference type="Proteomes" id="UP000823633"/>
    </source>
</evidence>
<evidence type="ECO:0000313" key="9">
    <source>
        <dbReference type="EMBL" id="MBO8442251.1"/>
    </source>
</evidence>
<feature type="domain" description="ABC transmembrane type-1" evidence="8">
    <location>
        <begin position="97"/>
        <end position="296"/>
    </location>
</feature>
<dbReference type="PANTHER" id="PTHR43744:SF9">
    <property type="entry name" value="POLYGALACTURONAN_RHAMNOGALACTURONAN TRANSPORT SYSTEM PERMEASE PROTEIN YTCP"/>
    <property type="match status" value="1"/>
</dbReference>
<dbReference type="GO" id="GO:0055085">
    <property type="term" value="P:transmembrane transport"/>
    <property type="evidence" value="ECO:0007669"/>
    <property type="project" value="InterPro"/>
</dbReference>
<feature type="transmembrane region" description="Helical" evidence="7">
    <location>
        <begin position="166"/>
        <end position="184"/>
    </location>
</feature>
<dbReference type="GO" id="GO:0005886">
    <property type="term" value="C:plasma membrane"/>
    <property type="evidence" value="ECO:0007669"/>
    <property type="project" value="UniProtKB-SubCell"/>
</dbReference>
<name>A0A9D9E6S5_9SPIR</name>
<protein>
    <submittedName>
        <fullName evidence="9">Carbohydrate ABC transporter permease</fullName>
    </submittedName>
</protein>
<reference evidence="9" key="2">
    <citation type="journal article" date="2021" name="PeerJ">
        <title>Extensive microbial diversity within the chicken gut microbiome revealed by metagenomics and culture.</title>
        <authorList>
            <person name="Gilroy R."/>
            <person name="Ravi A."/>
            <person name="Getino M."/>
            <person name="Pursley I."/>
            <person name="Horton D.L."/>
            <person name="Alikhan N.F."/>
            <person name="Baker D."/>
            <person name="Gharbi K."/>
            <person name="Hall N."/>
            <person name="Watson M."/>
            <person name="Adriaenssens E.M."/>
            <person name="Foster-Nyarko E."/>
            <person name="Jarju S."/>
            <person name="Secka A."/>
            <person name="Antonio M."/>
            <person name="Oren A."/>
            <person name="Chaudhuri R.R."/>
            <person name="La Ragione R."/>
            <person name="Hildebrand F."/>
            <person name="Pallen M.J."/>
        </authorList>
    </citation>
    <scope>NUCLEOTIDE SEQUENCE</scope>
    <source>
        <strain evidence="9">11167</strain>
    </source>
</reference>
<dbReference type="Proteomes" id="UP000823633">
    <property type="component" value="Unassembled WGS sequence"/>
</dbReference>
<dbReference type="EMBL" id="JADIMU010000005">
    <property type="protein sequence ID" value="MBO8442251.1"/>
    <property type="molecule type" value="Genomic_DNA"/>
</dbReference>
<dbReference type="PANTHER" id="PTHR43744">
    <property type="entry name" value="ABC TRANSPORTER PERMEASE PROTEIN MG189-RELATED-RELATED"/>
    <property type="match status" value="1"/>
</dbReference>
<evidence type="ECO:0000259" key="8">
    <source>
        <dbReference type="PROSITE" id="PS50928"/>
    </source>
</evidence>
<keyword evidence="4 7" id="KW-0812">Transmembrane</keyword>
<evidence type="ECO:0000256" key="2">
    <source>
        <dbReference type="ARBA" id="ARBA00022448"/>
    </source>
</evidence>
<dbReference type="InterPro" id="IPR000515">
    <property type="entry name" value="MetI-like"/>
</dbReference>
<feature type="transmembrane region" description="Helical" evidence="7">
    <location>
        <begin position="277"/>
        <end position="297"/>
    </location>
</feature>
<dbReference type="AlphaFoldDB" id="A0A9D9E6S5"/>
<feature type="transmembrane region" description="Helical" evidence="7">
    <location>
        <begin position="101"/>
        <end position="121"/>
    </location>
</feature>
<keyword evidence="6 7" id="KW-0472">Membrane</keyword>
<reference evidence="9" key="1">
    <citation type="submission" date="2020-10" db="EMBL/GenBank/DDBJ databases">
        <authorList>
            <person name="Gilroy R."/>
        </authorList>
    </citation>
    <scope>NUCLEOTIDE SEQUENCE</scope>
    <source>
        <strain evidence="9">11167</strain>
    </source>
</reference>
<accession>A0A9D9E6S5</accession>
<comment type="caution">
    <text evidence="9">The sequence shown here is derived from an EMBL/GenBank/DDBJ whole genome shotgun (WGS) entry which is preliminary data.</text>
</comment>
<dbReference type="SUPFAM" id="SSF161098">
    <property type="entry name" value="MetI-like"/>
    <property type="match status" value="1"/>
</dbReference>
<gene>
    <name evidence="9" type="ORF">IAC42_00610</name>
</gene>
<feature type="transmembrane region" description="Helical" evidence="7">
    <location>
        <begin position="133"/>
        <end position="154"/>
    </location>
</feature>
<dbReference type="Gene3D" id="1.10.3720.10">
    <property type="entry name" value="MetI-like"/>
    <property type="match status" value="1"/>
</dbReference>
<evidence type="ECO:0000256" key="7">
    <source>
        <dbReference type="SAM" id="Phobius"/>
    </source>
</evidence>
<evidence type="ECO:0000256" key="1">
    <source>
        <dbReference type="ARBA" id="ARBA00004651"/>
    </source>
</evidence>